<feature type="domain" description="ZP" evidence="3">
    <location>
        <begin position="425"/>
        <end position="681"/>
    </location>
</feature>
<evidence type="ECO:0000256" key="1">
    <source>
        <dbReference type="SAM" id="Phobius"/>
    </source>
</evidence>
<comment type="caution">
    <text evidence="4">The sequence shown here is derived from an EMBL/GenBank/DDBJ whole genome shotgun (WGS) entry which is preliminary data.</text>
</comment>
<keyword evidence="1" id="KW-1133">Transmembrane helix</keyword>
<evidence type="ECO:0000259" key="3">
    <source>
        <dbReference type="PROSITE" id="PS51034"/>
    </source>
</evidence>
<keyword evidence="2" id="KW-0732">Signal</keyword>
<proteinExistence type="predicted"/>
<feature type="signal peptide" evidence="2">
    <location>
        <begin position="1"/>
        <end position="18"/>
    </location>
</feature>
<sequence>MHIFCFLFCPTLIRSICANEHLVYAGACASYDDEFCSRQVENSICNKLKNECFCRKDFVAIRENGRVTCKTLLTDLKCRVDRDCVHVNRSSCHPGAGYCSCPGSTTYVPQLHACRNRIEYTRDTVCETCHQAGGVCFLYEKYELFADELRYNQNRIGCVCSGMGRFTRIKTQNWTSDICSGELVDIGFPCDEKTSFCRSKNAVCRSLNPTHFTQSSQSTIWPKHTEEIGEQVHHSRDISVCQCKENTVSVYQKTLDYFECFPKLAHVAAECDACTQRNGECYDHNGDGVGDGCKCPSDRSTMTSRKESAENVCAQMHAFINCDNVSLSVCYLPHSVEPHNTLSTDISDGLAAVRLVPSLYSGLFANSTMNILNVVVWSTKTSLRSVAKDNVQSSPGGLNEEFLHMQLMLNLYPKSLPANVKSSDPCELRDVHLVPSVSRDLLNNWFGQTTVLERHPANISPYCLYSDVWSLQRLCGLRIHNIGKTAVQYEALLEVSVNRSVHTPNRDIRIPLKCVASSTKQTTSHDSGLETSLGRNHLPVKTYLIGRKLVDLRVINEANKEIYTADEGARIRLDALLVDNTGFYKVISVEHCYYSNRSINLSSKNSDELTMFIYKGCSVKNPRLLTQFTNSHFPSDHIQSSLFAAFRLGYLASLFFKCTFRLCSDIADCQQPPCDQPEPKEHKLSDQTFHETSYLTTSYQEFWLSQLSSISEHLLDVNGSIPARQGFMERWAHIEVQKNPISSSSINSPTVPASEFADLGFATLTSPLTNSKLLRCHHAICLNTAHIIWISTILLSLLILVCLIFLAVYRRFRFLNEKIKLQMLHQSTLSSTSTCCHEILSKVDWSTLSCNTYHQNPESLDKNSPSLCIVPIADQYTVDTVNRSPMVQPVLASEQSDISYLQTNRLMKCLHAPIKTVWNCGGSLQDDNGYNTTNITVNRKTIPNSGNLCYCDQLKPALNPRHAECHSVIPLQFTDHNRNGSIEQPEASQTLEINYGARLHSVFTKNSEAAEYHSAGLHFCAQSPNDVRMEDTIAVIPETYFTRGSGSMFLGSDTPKPKSVILNCSQSDDLILLNNCGAATHDSFATVKATHR</sequence>
<keyword evidence="5" id="KW-1185">Reference proteome</keyword>
<dbReference type="AlphaFoldDB" id="A0A8S9Z893"/>
<dbReference type="PROSITE" id="PS51034">
    <property type="entry name" value="ZP_2"/>
    <property type="match status" value="1"/>
</dbReference>
<evidence type="ECO:0000256" key="2">
    <source>
        <dbReference type="SAM" id="SignalP"/>
    </source>
</evidence>
<accession>A0A8S9Z893</accession>
<keyword evidence="1" id="KW-0472">Membrane</keyword>
<feature type="transmembrane region" description="Helical" evidence="1">
    <location>
        <begin position="787"/>
        <end position="809"/>
    </location>
</feature>
<feature type="chain" id="PRO_5035764797" description="ZP domain-containing protein" evidence="2">
    <location>
        <begin position="19"/>
        <end position="1092"/>
    </location>
</feature>
<dbReference type="EMBL" id="JTDE01000272">
    <property type="protein sequence ID" value="KAF7261736.1"/>
    <property type="molecule type" value="Genomic_DNA"/>
</dbReference>
<evidence type="ECO:0000313" key="5">
    <source>
        <dbReference type="Proteomes" id="UP000822476"/>
    </source>
</evidence>
<reference evidence="4" key="1">
    <citation type="submission" date="2019-07" db="EMBL/GenBank/DDBJ databases">
        <title>Annotation for the trematode Paragonimus miyazaki's.</title>
        <authorList>
            <person name="Choi Y.-J."/>
        </authorList>
    </citation>
    <scope>NUCLEOTIDE SEQUENCE</scope>
    <source>
        <strain evidence="4">Japan</strain>
    </source>
</reference>
<organism evidence="4 5">
    <name type="scientific">Paragonimus skrjabini miyazakii</name>
    <dbReference type="NCBI Taxonomy" id="59628"/>
    <lineage>
        <taxon>Eukaryota</taxon>
        <taxon>Metazoa</taxon>
        <taxon>Spiralia</taxon>
        <taxon>Lophotrochozoa</taxon>
        <taxon>Platyhelminthes</taxon>
        <taxon>Trematoda</taxon>
        <taxon>Digenea</taxon>
        <taxon>Plagiorchiida</taxon>
        <taxon>Troglotremata</taxon>
        <taxon>Troglotrematidae</taxon>
        <taxon>Paragonimus</taxon>
    </lineage>
</organism>
<dbReference type="InterPro" id="IPR001507">
    <property type="entry name" value="ZP_dom"/>
</dbReference>
<dbReference type="Proteomes" id="UP000822476">
    <property type="component" value="Unassembled WGS sequence"/>
</dbReference>
<dbReference type="OrthoDB" id="6265198at2759"/>
<keyword evidence="1" id="KW-0812">Transmembrane</keyword>
<name>A0A8S9Z893_9TREM</name>
<gene>
    <name evidence="4" type="ORF">EG68_01052</name>
</gene>
<protein>
    <recommendedName>
        <fullName evidence="3">ZP domain-containing protein</fullName>
    </recommendedName>
</protein>
<evidence type="ECO:0000313" key="4">
    <source>
        <dbReference type="EMBL" id="KAF7261736.1"/>
    </source>
</evidence>